<dbReference type="PANTHER" id="PTHR43471">
    <property type="entry name" value="ABC TRANSPORTER PERMEASE"/>
    <property type="match status" value="1"/>
</dbReference>
<reference evidence="2 3" key="1">
    <citation type="submission" date="2016-10" db="EMBL/GenBank/DDBJ databases">
        <authorList>
            <person name="de Groot N.N."/>
        </authorList>
    </citation>
    <scope>NUCLEOTIDE SEQUENCE [LARGE SCALE GENOMIC DNA]</scope>
    <source>
        <strain evidence="2 3">IBRC-M 10780</strain>
    </source>
</reference>
<keyword evidence="1" id="KW-1133">Transmembrane helix</keyword>
<proteinExistence type="predicted"/>
<feature type="transmembrane region" description="Helical" evidence="1">
    <location>
        <begin position="20"/>
        <end position="41"/>
    </location>
</feature>
<keyword evidence="3" id="KW-1185">Reference proteome</keyword>
<protein>
    <submittedName>
        <fullName evidence="2">ABC-2 type transport system permease protein</fullName>
    </submittedName>
</protein>
<dbReference type="OrthoDB" id="4187110at2"/>
<feature type="transmembrane region" description="Helical" evidence="1">
    <location>
        <begin position="229"/>
        <end position="251"/>
    </location>
</feature>
<dbReference type="GO" id="GO:0005886">
    <property type="term" value="C:plasma membrane"/>
    <property type="evidence" value="ECO:0007669"/>
    <property type="project" value="UniProtKB-SubCell"/>
</dbReference>
<dbReference type="AlphaFoldDB" id="A0A1I0GJE9"/>
<feature type="transmembrane region" description="Helical" evidence="1">
    <location>
        <begin position="67"/>
        <end position="86"/>
    </location>
</feature>
<keyword evidence="1" id="KW-0472">Membrane</keyword>
<gene>
    <name evidence="2" type="ORF">SAMN05216389_12226</name>
</gene>
<evidence type="ECO:0000313" key="3">
    <source>
        <dbReference type="Proteomes" id="UP000198618"/>
    </source>
</evidence>
<accession>A0A1I0GJE9</accession>
<dbReference type="GO" id="GO:0140359">
    <property type="term" value="F:ABC-type transporter activity"/>
    <property type="evidence" value="ECO:0007669"/>
    <property type="project" value="InterPro"/>
</dbReference>
<sequence>MQWMTLFKKEMLENWRNKKWVWFPLVIILLSILDPISSYYMPQIIDSVGGLPDGTVLELPDYTPPEVVIMSLGQLSSLGVLVIVLMSMGTIAGERKSGVAELVLVKPVSYKNYVTAKWASLILLVWISLFLGLFVGWYYINILFGDLTFLHLLQITFFYGLWLTLVVTLVIFYNTWIKTPGLVAFLTIATIMIMSLITQVFGHFLDWSPNKLSNHIFESLMTDQASTDLIATGSVTIFISVLLLVASIYCFRIRSRV</sequence>
<feature type="transmembrane region" description="Helical" evidence="1">
    <location>
        <begin position="182"/>
        <end position="205"/>
    </location>
</feature>
<organism evidence="2 3">
    <name type="scientific">Oceanobacillus limi</name>
    <dbReference type="NCBI Taxonomy" id="930131"/>
    <lineage>
        <taxon>Bacteria</taxon>
        <taxon>Bacillati</taxon>
        <taxon>Bacillota</taxon>
        <taxon>Bacilli</taxon>
        <taxon>Bacillales</taxon>
        <taxon>Bacillaceae</taxon>
        <taxon>Oceanobacillus</taxon>
    </lineage>
</organism>
<evidence type="ECO:0000256" key="1">
    <source>
        <dbReference type="SAM" id="Phobius"/>
    </source>
</evidence>
<dbReference type="Pfam" id="PF12679">
    <property type="entry name" value="ABC2_membrane_2"/>
    <property type="match status" value="1"/>
</dbReference>
<dbReference type="Proteomes" id="UP000198618">
    <property type="component" value="Unassembled WGS sequence"/>
</dbReference>
<keyword evidence="1" id="KW-0812">Transmembrane</keyword>
<feature type="transmembrane region" description="Helical" evidence="1">
    <location>
        <begin position="118"/>
        <end position="140"/>
    </location>
</feature>
<evidence type="ECO:0000313" key="2">
    <source>
        <dbReference type="EMBL" id="SET71076.1"/>
    </source>
</evidence>
<name>A0A1I0GJE9_9BACI</name>
<dbReference type="STRING" id="930131.SAMN05216389_12226"/>
<feature type="transmembrane region" description="Helical" evidence="1">
    <location>
        <begin position="152"/>
        <end position="173"/>
    </location>
</feature>
<dbReference type="EMBL" id="FOHE01000022">
    <property type="protein sequence ID" value="SET71076.1"/>
    <property type="molecule type" value="Genomic_DNA"/>
</dbReference>